<evidence type="ECO:0000313" key="3">
    <source>
        <dbReference type="Proteomes" id="UP000727456"/>
    </source>
</evidence>
<dbReference type="Proteomes" id="UP000727456">
    <property type="component" value="Unassembled WGS sequence"/>
</dbReference>
<protein>
    <recommendedName>
        <fullName evidence="4">DUF3300 domain-containing protein</fullName>
    </recommendedName>
</protein>
<reference evidence="2 3" key="1">
    <citation type="submission" date="2020-03" db="EMBL/GenBank/DDBJ databases">
        <title>Genomic Encyclopedia of Type Strains, Phase III (KMG-III): the genomes of soil and plant-associated and newly described type strains.</title>
        <authorList>
            <person name="Whitman W."/>
        </authorList>
    </citation>
    <scope>NUCLEOTIDE SEQUENCE [LARGE SCALE GENOMIC DNA]</scope>
    <source>
        <strain evidence="2 3">CECT 8804</strain>
    </source>
</reference>
<organism evidence="2 3">
    <name type="scientific">Sphingomonas vulcanisoli</name>
    <dbReference type="NCBI Taxonomy" id="1658060"/>
    <lineage>
        <taxon>Bacteria</taxon>
        <taxon>Pseudomonadati</taxon>
        <taxon>Pseudomonadota</taxon>
        <taxon>Alphaproteobacteria</taxon>
        <taxon>Sphingomonadales</taxon>
        <taxon>Sphingomonadaceae</taxon>
        <taxon>Sphingomonas</taxon>
    </lineage>
</organism>
<keyword evidence="3" id="KW-1185">Reference proteome</keyword>
<feature type="region of interest" description="Disordered" evidence="1">
    <location>
        <begin position="78"/>
        <end position="98"/>
    </location>
</feature>
<sequence length="98" mass="10618">MGLLLPLLAVLAVPPGIDARHVPLGSPLGAMPIIVSPGESLQVLRAPMTEAQWERQQRASVERARKTPRGRMIERWIAENERRNAAEGTDGAAPADPH</sequence>
<evidence type="ECO:0008006" key="4">
    <source>
        <dbReference type="Google" id="ProtNLM"/>
    </source>
</evidence>
<gene>
    <name evidence="2" type="ORF">FHS31_001524</name>
</gene>
<comment type="caution">
    <text evidence="2">The sequence shown here is derived from an EMBL/GenBank/DDBJ whole genome shotgun (WGS) entry which is preliminary data.</text>
</comment>
<evidence type="ECO:0000313" key="2">
    <source>
        <dbReference type="EMBL" id="NIJ07914.1"/>
    </source>
</evidence>
<dbReference type="EMBL" id="JAAOZC010000003">
    <property type="protein sequence ID" value="NIJ07914.1"/>
    <property type="molecule type" value="Genomic_DNA"/>
</dbReference>
<dbReference type="RefSeq" id="WP_167072761.1">
    <property type="nucleotide sequence ID" value="NZ_JAAOZC010000003.1"/>
</dbReference>
<accession>A0ABX0TQV9</accession>
<name>A0ABX0TQV9_9SPHN</name>
<evidence type="ECO:0000256" key="1">
    <source>
        <dbReference type="SAM" id="MobiDB-lite"/>
    </source>
</evidence>
<proteinExistence type="predicted"/>